<dbReference type="RefSeq" id="WP_173212677.1">
    <property type="nucleotide sequence ID" value="NZ_CP053921.1"/>
</dbReference>
<reference evidence="5 6" key="1">
    <citation type="submission" date="2020-05" db="EMBL/GenBank/DDBJ databases">
        <title>Erythrobacter mangrovi sp. nov., isolated from rhizosphere soil of mangrove plant (Kandelia candel).</title>
        <authorList>
            <person name="Ye Y.H."/>
        </authorList>
    </citation>
    <scope>NUCLEOTIDE SEQUENCE [LARGE SCALE GENOMIC DNA]</scope>
    <source>
        <strain evidence="5 6">EB310</strain>
    </source>
</reference>
<feature type="chain" id="PRO_5028809659" evidence="4">
    <location>
        <begin position="26"/>
        <end position="366"/>
    </location>
</feature>
<protein>
    <submittedName>
        <fullName evidence="5">Isoaspartyl peptidase/L-asparaginase</fullName>
    </submittedName>
</protein>
<dbReference type="PANTHER" id="PTHR10188">
    <property type="entry name" value="L-ASPARAGINASE"/>
    <property type="match status" value="1"/>
</dbReference>
<dbReference type="EMBL" id="CP053921">
    <property type="protein sequence ID" value="QKG70540.1"/>
    <property type="molecule type" value="Genomic_DNA"/>
</dbReference>
<dbReference type="Gene3D" id="3.60.20.30">
    <property type="entry name" value="(Glycosyl)asparaginase"/>
    <property type="match status" value="1"/>
</dbReference>
<feature type="signal peptide" evidence="4">
    <location>
        <begin position="1"/>
        <end position="25"/>
    </location>
</feature>
<sequence length="366" mass="38606">MKRILESVAAMVAACAAIAGMPAMAQEDEGRWSIAIHGGAGTLDRADMTPERDAAYRASLQAALDAGKAVLAGGGSALDAVEAVVTRLEDDEKFNAGRGAVFTWDGTHELDAAIMDGRDRAAGAIAGVTGVRHPIMLARKVMIDSPHVMLAGEGAEEFAHEQGVEFMPPEWFDTDARREALERMKAEKLSALDVDIKFGTVGAVALDTHGNLAAGTSTGGMTGKRWGRIGDAPVIGAGTYADNDSCAVSGTGWGEYFIRVGVAHEICTRLRYRLLAERDLLQATVPTDADGVPVDYIHSAEFVLDADKAQEEIDAVMGDVARLGGDGGVIVVTRDGFPLFSFNTTGMYRGRATSEGLDQVAIYGDE</sequence>
<name>A0A7D3XAE8_9SPHN</name>
<dbReference type="GO" id="GO:0016811">
    <property type="term" value="F:hydrolase activity, acting on carbon-nitrogen (but not peptide) bonds, in linear amides"/>
    <property type="evidence" value="ECO:0007669"/>
    <property type="project" value="UniProtKB-ARBA"/>
</dbReference>
<evidence type="ECO:0000313" key="5">
    <source>
        <dbReference type="EMBL" id="QKG70540.1"/>
    </source>
</evidence>
<dbReference type="Pfam" id="PF01112">
    <property type="entry name" value="Asparaginase_2"/>
    <property type="match status" value="1"/>
</dbReference>
<feature type="site" description="Cleavage; by autolysis" evidence="3">
    <location>
        <begin position="199"/>
        <end position="200"/>
    </location>
</feature>
<dbReference type="InterPro" id="IPR000246">
    <property type="entry name" value="Peptidase_T2"/>
</dbReference>
<dbReference type="PANTHER" id="PTHR10188:SF6">
    <property type="entry name" value="N(4)-(BETA-N-ACETYLGLUCOSAMINYL)-L-ASPARAGINASE"/>
    <property type="match status" value="1"/>
</dbReference>
<accession>A0A7D3XAE8</accession>
<feature type="active site" description="Nucleophile" evidence="1">
    <location>
        <position position="200"/>
    </location>
</feature>
<gene>
    <name evidence="5" type="ORF">HQR01_03695</name>
</gene>
<dbReference type="SUPFAM" id="SSF56235">
    <property type="entry name" value="N-terminal nucleophile aminohydrolases (Ntn hydrolases)"/>
    <property type="match status" value="1"/>
</dbReference>
<evidence type="ECO:0000256" key="4">
    <source>
        <dbReference type="SAM" id="SignalP"/>
    </source>
</evidence>
<feature type="binding site" evidence="2">
    <location>
        <begin position="228"/>
        <end position="231"/>
    </location>
    <ligand>
        <name>substrate</name>
    </ligand>
</feature>
<keyword evidence="6" id="KW-1185">Reference proteome</keyword>
<evidence type="ECO:0000313" key="6">
    <source>
        <dbReference type="Proteomes" id="UP000504693"/>
    </source>
</evidence>
<keyword evidence="4" id="KW-0732">Signal</keyword>
<evidence type="ECO:0000256" key="2">
    <source>
        <dbReference type="PIRSR" id="PIRSR600246-2"/>
    </source>
</evidence>
<dbReference type="InterPro" id="IPR029055">
    <property type="entry name" value="Ntn_hydrolases_N"/>
</dbReference>
<dbReference type="Proteomes" id="UP000504693">
    <property type="component" value="Chromosome"/>
</dbReference>
<evidence type="ECO:0000256" key="3">
    <source>
        <dbReference type="PIRSR" id="PIRSR600246-3"/>
    </source>
</evidence>
<organism evidence="5 6">
    <name type="scientific">Erythrobacter mangrovi</name>
    <dbReference type="NCBI Taxonomy" id="2739433"/>
    <lineage>
        <taxon>Bacteria</taxon>
        <taxon>Pseudomonadati</taxon>
        <taxon>Pseudomonadota</taxon>
        <taxon>Alphaproteobacteria</taxon>
        <taxon>Sphingomonadales</taxon>
        <taxon>Erythrobacteraceae</taxon>
        <taxon>Erythrobacter/Porphyrobacter group</taxon>
        <taxon>Erythrobacter</taxon>
    </lineage>
</organism>
<dbReference type="AlphaFoldDB" id="A0A7D3XAE8"/>
<feature type="binding site" evidence="2">
    <location>
        <begin position="251"/>
        <end position="254"/>
    </location>
    <ligand>
        <name>substrate</name>
    </ligand>
</feature>
<evidence type="ECO:0000256" key="1">
    <source>
        <dbReference type="PIRSR" id="PIRSR600246-1"/>
    </source>
</evidence>
<dbReference type="CDD" id="cd04701">
    <property type="entry name" value="Asparaginase_2"/>
    <property type="match status" value="1"/>
</dbReference>
<dbReference type="KEGG" id="emv:HQR01_03695"/>
<proteinExistence type="predicted"/>